<reference evidence="2" key="1">
    <citation type="submission" date="2022-03" db="EMBL/GenBank/DDBJ databases">
        <authorList>
            <person name="Alioto T."/>
            <person name="Alioto T."/>
            <person name="Gomez Garrido J."/>
        </authorList>
    </citation>
    <scope>NUCLEOTIDE SEQUENCE</scope>
</reference>
<protein>
    <submittedName>
        <fullName evidence="2">Uncharacterized protein</fullName>
    </submittedName>
</protein>
<evidence type="ECO:0000313" key="3">
    <source>
        <dbReference type="Proteomes" id="UP001295444"/>
    </source>
</evidence>
<gene>
    <name evidence="2" type="ORF">PECUL_23A035416</name>
</gene>
<keyword evidence="3" id="KW-1185">Reference proteome</keyword>
<evidence type="ECO:0000313" key="2">
    <source>
        <dbReference type="EMBL" id="CAH2329688.1"/>
    </source>
</evidence>
<feature type="signal peptide" evidence="1">
    <location>
        <begin position="1"/>
        <end position="15"/>
    </location>
</feature>
<feature type="chain" id="PRO_5042065898" evidence="1">
    <location>
        <begin position="16"/>
        <end position="207"/>
    </location>
</feature>
<keyword evidence="1" id="KW-0732">Signal</keyword>
<comment type="caution">
    <text evidence="2">The sequence shown here is derived from an EMBL/GenBank/DDBJ whole genome shotgun (WGS) entry which is preliminary data.</text>
</comment>
<proteinExistence type="predicted"/>
<dbReference type="AlphaFoldDB" id="A0AAD1WZX2"/>
<dbReference type="Proteomes" id="UP001295444">
    <property type="component" value="Unassembled WGS sequence"/>
</dbReference>
<organism evidence="2 3">
    <name type="scientific">Pelobates cultripes</name>
    <name type="common">Western spadefoot toad</name>
    <dbReference type="NCBI Taxonomy" id="61616"/>
    <lineage>
        <taxon>Eukaryota</taxon>
        <taxon>Metazoa</taxon>
        <taxon>Chordata</taxon>
        <taxon>Craniata</taxon>
        <taxon>Vertebrata</taxon>
        <taxon>Euteleostomi</taxon>
        <taxon>Amphibia</taxon>
        <taxon>Batrachia</taxon>
        <taxon>Anura</taxon>
        <taxon>Pelobatoidea</taxon>
        <taxon>Pelobatidae</taxon>
        <taxon>Pelobates</taxon>
    </lineage>
</organism>
<accession>A0AAD1WZX2</accession>
<name>A0AAD1WZX2_PELCU</name>
<dbReference type="EMBL" id="CAKOES020000007">
    <property type="protein sequence ID" value="CAH2329688.1"/>
    <property type="molecule type" value="Genomic_DNA"/>
</dbReference>
<evidence type="ECO:0000256" key="1">
    <source>
        <dbReference type="SAM" id="SignalP"/>
    </source>
</evidence>
<sequence length="207" mass="23285">MLFLIVLTLLAQAFAHLENGAKNNHQNEPPAAEQIGASGHQLYKFNVSGATKHLLNVKGNHSHQLDISDERTHQLNVSGTHLRQLNVSGVLPHQFNVSGERPYRFNHSRAHPHGINDSGDHPHKNVYQGLSKNHKRGNIFHPRPIRSIRGALFEQGEGSMHHVTQSSGKPNVDDLSRPLTFTHHVFGFHGRKKPTENATHYRHKQNN</sequence>